<comment type="caution">
    <text evidence="15">The sequence shown here is derived from an EMBL/GenBank/DDBJ whole genome shotgun (WGS) entry which is preliminary data.</text>
</comment>
<comment type="function">
    <text evidence="5">Catalyzes the dephosphorylation of the nucleoside 5'-monophosphates deoxyadenosine monophosphate (dAMP), deoxycytidine monophosphate (dCMP), deoxyguanosine monophosphate (dGMP) and deoxythymidine monophosphate (dTMP).</text>
</comment>
<keyword evidence="10" id="KW-0479">Metal-binding</keyword>
<keyword evidence="16" id="KW-1185">Reference proteome</keyword>
<protein>
    <recommendedName>
        <fullName evidence="9">5'-deoxynucleotidase HDDC2</fullName>
        <ecNumber evidence="8">3.1.3.89</ecNumber>
    </recommendedName>
    <alternativeName>
        <fullName evidence="13">HD domain-containing protein 2</fullName>
    </alternativeName>
</protein>
<evidence type="ECO:0000256" key="12">
    <source>
        <dbReference type="ARBA" id="ARBA00022842"/>
    </source>
</evidence>
<dbReference type="InterPro" id="IPR039356">
    <property type="entry name" value="YfbR/HDDC2"/>
</dbReference>
<evidence type="ECO:0000256" key="5">
    <source>
        <dbReference type="ARBA" id="ARBA00004074"/>
    </source>
</evidence>
<evidence type="ECO:0000313" key="15">
    <source>
        <dbReference type="EMBL" id="KAL1123199.1"/>
    </source>
</evidence>
<name>A0ABD0Y949_9HEMI</name>
<dbReference type="Gene3D" id="1.10.3210.10">
    <property type="entry name" value="Hypothetical protein af1432"/>
    <property type="match status" value="1"/>
</dbReference>
<dbReference type="PANTHER" id="PTHR11845:SF13">
    <property type="entry name" value="5'-DEOXYNUCLEOTIDASE HDDC2"/>
    <property type="match status" value="1"/>
</dbReference>
<evidence type="ECO:0000256" key="9">
    <source>
        <dbReference type="ARBA" id="ARBA00015933"/>
    </source>
</evidence>
<evidence type="ECO:0000256" key="6">
    <source>
        <dbReference type="ARBA" id="ARBA00009999"/>
    </source>
</evidence>
<comment type="subunit">
    <text evidence="7">Homodimer.</text>
</comment>
<dbReference type="GO" id="GO:0009159">
    <property type="term" value="P:deoxyribonucleoside monophosphate catabolic process"/>
    <property type="evidence" value="ECO:0007669"/>
    <property type="project" value="UniProtKB-ARBA"/>
</dbReference>
<evidence type="ECO:0000259" key="14">
    <source>
        <dbReference type="Pfam" id="PF13023"/>
    </source>
</evidence>
<evidence type="ECO:0000256" key="3">
    <source>
        <dbReference type="ARBA" id="ARBA00001941"/>
    </source>
</evidence>
<dbReference type="PANTHER" id="PTHR11845">
    <property type="entry name" value="5'-DEOXYNUCLEOTIDASE HDDC2"/>
    <property type="match status" value="1"/>
</dbReference>
<comment type="similarity">
    <text evidence="6">Belongs to the HDDC2 family.</text>
</comment>
<dbReference type="SUPFAM" id="SSF109604">
    <property type="entry name" value="HD-domain/PDEase-like"/>
    <property type="match status" value="1"/>
</dbReference>
<keyword evidence="12" id="KW-0460">Magnesium</keyword>
<evidence type="ECO:0000256" key="4">
    <source>
        <dbReference type="ARBA" id="ARBA00001946"/>
    </source>
</evidence>
<dbReference type="InterPro" id="IPR006674">
    <property type="entry name" value="HD_domain"/>
</dbReference>
<proteinExistence type="inferred from homology"/>
<evidence type="ECO:0000256" key="8">
    <source>
        <dbReference type="ARBA" id="ARBA00012964"/>
    </source>
</evidence>
<evidence type="ECO:0000256" key="11">
    <source>
        <dbReference type="ARBA" id="ARBA00022801"/>
    </source>
</evidence>
<keyword evidence="11" id="KW-0378">Hydrolase</keyword>
<evidence type="ECO:0000256" key="2">
    <source>
        <dbReference type="ARBA" id="ARBA00001936"/>
    </source>
</evidence>
<dbReference type="Proteomes" id="UP001558652">
    <property type="component" value="Unassembled WGS sequence"/>
</dbReference>
<evidence type="ECO:0000256" key="13">
    <source>
        <dbReference type="ARBA" id="ARBA00032735"/>
    </source>
</evidence>
<organism evidence="15 16">
    <name type="scientific">Ranatra chinensis</name>
    <dbReference type="NCBI Taxonomy" id="642074"/>
    <lineage>
        <taxon>Eukaryota</taxon>
        <taxon>Metazoa</taxon>
        <taxon>Ecdysozoa</taxon>
        <taxon>Arthropoda</taxon>
        <taxon>Hexapoda</taxon>
        <taxon>Insecta</taxon>
        <taxon>Pterygota</taxon>
        <taxon>Neoptera</taxon>
        <taxon>Paraneoptera</taxon>
        <taxon>Hemiptera</taxon>
        <taxon>Heteroptera</taxon>
        <taxon>Panheteroptera</taxon>
        <taxon>Nepomorpha</taxon>
        <taxon>Nepidae</taxon>
        <taxon>Ranatrinae</taxon>
        <taxon>Ranatra</taxon>
    </lineage>
</organism>
<dbReference type="GO" id="GO:0002953">
    <property type="term" value="F:5'-deoxynucleotidase activity"/>
    <property type="evidence" value="ECO:0007669"/>
    <property type="project" value="UniProtKB-EC"/>
</dbReference>
<comment type="catalytic activity">
    <reaction evidence="1">
        <text>a 2'-deoxyribonucleoside 5'-phosphate + H2O = a 2'-deoxyribonucleoside + phosphate</text>
        <dbReference type="Rhea" id="RHEA:36167"/>
        <dbReference type="ChEBI" id="CHEBI:15377"/>
        <dbReference type="ChEBI" id="CHEBI:18274"/>
        <dbReference type="ChEBI" id="CHEBI:43474"/>
        <dbReference type="ChEBI" id="CHEBI:65317"/>
        <dbReference type="EC" id="3.1.3.89"/>
    </reaction>
</comment>
<sequence length="154" mass="17741">MYRMAMLTFLLQEEDGLDRIRCMEMALVHDLAESIVGDITPHCGVSKEEKHRLEKEAMDKIQILTGTSGQRLHSLFMEYEDQVTDESHFVKELDLFDMTMQAFEYEKRDETPGSLQEFIDATKGKFKHPLLVSLVQRLYSERDGLLKGVPLCPG</sequence>
<feature type="domain" description="HD" evidence="14">
    <location>
        <begin position="1"/>
        <end position="126"/>
    </location>
</feature>
<evidence type="ECO:0000313" key="16">
    <source>
        <dbReference type="Proteomes" id="UP001558652"/>
    </source>
</evidence>
<comment type="cofactor">
    <cofactor evidence="4">
        <name>Mg(2+)</name>
        <dbReference type="ChEBI" id="CHEBI:18420"/>
    </cofactor>
</comment>
<evidence type="ECO:0000256" key="10">
    <source>
        <dbReference type="ARBA" id="ARBA00022723"/>
    </source>
</evidence>
<dbReference type="EMBL" id="JBFDAA010000012">
    <property type="protein sequence ID" value="KAL1123199.1"/>
    <property type="molecule type" value="Genomic_DNA"/>
</dbReference>
<dbReference type="EC" id="3.1.3.89" evidence="8"/>
<evidence type="ECO:0000256" key="7">
    <source>
        <dbReference type="ARBA" id="ARBA00011738"/>
    </source>
</evidence>
<comment type="cofactor">
    <cofactor evidence="3">
        <name>Co(2+)</name>
        <dbReference type="ChEBI" id="CHEBI:48828"/>
    </cofactor>
</comment>
<dbReference type="FunFam" id="1.10.3210.10:FF:000011">
    <property type="entry name" value="HD domain-containing protein 2"/>
    <property type="match status" value="1"/>
</dbReference>
<dbReference type="Pfam" id="PF13023">
    <property type="entry name" value="HD_3"/>
    <property type="match status" value="1"/>
</dbReference>
<dbReference type="AlphaFoldDB" id="A0ABD0Y949"/>
<gene>
    <name evidence="15" type="ORF">AAG570_002286</name>
</gene>
<dbReference type="GO" id="GO:0046872">
    <property type="term" value="F:metal ion binding"/>
    <property type="evidence" value="ECO:0007669"/>
    <property type="project" value="UniProtKB-KW"/>
</dbReference>
<comment type="cofactor">
    <cofactor evidence="2">
        <name>Mn(2+)</name>
        <dbReference type="ChEBI" id="CHEBI:29035"/>
    </cofactor>
</comment>
<evidence type="ECO:0000256" key="1">
    <source>
        <dbReference type="ARBA" id="ARBA00001638"/>
    </source>
</evidence>
<reference evidence="15 16" key="1">
    <citation type="submission" date="2024-07" db="EMBL/GenBank/DDBJ databases">
        <title>Chromosome-level genome assembly of the water stick insect Ranatra chinensis (Heteroptera: Nepidae).</title>
        <authorList>
            <person name="Liu X."/>
        </authorList>
    </citation>
    <scope>NUCLEOTIDE SEQUENCE [LARGE SCALE GENOMIC DNA]</scope>
    <source>
        <strain evidence="15">Cailab_2021Rc</strain>
        <tissue evidence="15">Muscle</tissue>
    </source>
</reference>
<accession>A0ABD0Y949</accession>